<dbReference type="Proteomes" id="UP000324222">
    <property type="component" value="Unassembled WGS sequence"/>
</dbReference>
<comment type="caution">
    <text evidence="3">The sequence shown here is derived from an EMBL/GenBank/DDBJ whole genome shotgun (WGS) entry which is preliminary data.</text>
</comment>
<evidence type="ECO:0000256" key="1">
    <source>
        <dbReference type="SAM" id="MobiDB-lite"/>
    </source>
</evidence>
<reference evidence="3 4" key="1">
    <citation type="submission" date="2019-05" db="EMBL/GenBank/DDBJ databases">
        <title>Another draft genome of Portunus trituberculatus and its Hox gene families provides insights of decapod evolution.</title>
        <authorList>
            <person name="Jeong J.-H."/>
            <person name="Song I."/>
            <person name="Kim S."/>
            <person name="Choi T."/>
            <person name="Kim D."/>
            <person name="Ryu S."/>
            <person name="Kim W."/>
        </authorList>
    </citation>
    <scope>NUCLEOTIDE SEQUENCE [LARGE SCALE GENOMIC DNA]</scope>
    <source>
        <tissue evidence="3">Muscle</tissue>
    </source>
</reference>
<keyword evidence="2" id="KW-0732">Signal</keyword>
<dbReference type="AlphaFoldDB" id="A0A5B7JVB4"/>
<feature type="region of interest" description="Disordered" evidence="1">
    <location>
        <begin position="91"/>
        <end position="119"/>
    </location>
</feature>
<accession>A0A5B7JVB4</accession>
<proteinExistence type="predicted"/>
<evidence type="ECO:0000313" key="3">
    <source>
        <dbReference type="EMBL" id="MPD00013.1"/>
    </source>
</evidence>
<gene>
    <name evidence="3" type="ORF">E2C01_095459</name>
</gene>
<keyword evidence="4" id="KW-1185">Reference proteome</keyword>
<dbReference type="EMBL" id="VSRR010120938">
    <property type="protein sequence ID" value="MPD00013.1"/>
    <property type="molecule type" value="Genomic_DNA"/>
</dbReference>
<organism evidence="3 4">
    <name type="scientific">Portunus trituberculatus</name>
    <name type="common">Swimming crab</name>
    <name type="synonym">Neptunus trituberculatus</name>
    <dbReference type="NCBI Taxonomy" id="210409"/>
    <lineage>
        <taxon>Eukaryota</taxon>
        <taxon>Metazoa</taxon>
        <taxon>Ecdysozoa</taxon>
        <taxon>Arthropoda</taxon>
        <taxon>Crustacea</taxon>
        <taxon>Multicrustacea</taxon>
        <taxon>Malacostraca</taxon>
        <taxon>Eumalacostraca</taxon>
        <taxon>Eucarida</taxon>
        <taxon>Decapoda</taxon>
        <taxon>Pleocyemata</taxon>
        <taxon>Brachyura</taxon>
        <taxon>Eubrachyura</taxon>
        <taxon>Portunoidea</taxon>
        <taxon>Portunidae</taxon>
        <taxon>Portuninae</taxon>
        <taxon>Portunus</taxon>
    </lineage>
</organism>
<evidence type="ECO:0000256" key="2">
    <source>
        <dbReference type="SAM" id="SignalP"/>
    </source>
</evidence>
<feature type="chain" id="PRO_5022847280" evidence="2">
    <location>
        <begin position="17"/>
        <end position="119"/>
    </location>
</feature>
<feature type="signal peptide" evidence="2">
    <location>
        <begin position="1"/>
        <end position="16"/>
    </location>
</feature>
<sequence>MVQRCFSLFLLLPSLSQLGILRQHAMEITYSKYHCYYPPQNTEPLHSYHHPTPAMPNPVQLSPGQASEANPSYLAALTPSFLLSVLSLPTSSSRRTQPTLPQPTPLHETPSIPGPVHSP</sequence>
<protein>
    <submittedName>
        <fullName evidence="3">Uncharacterized protein</fullName>
    </submittedName>
</protein>
<name>A0A5B7JVB4_PORTR</name>
<feature type="region of interest" description="Disordered" evidence="1">
    <location>
        <begin position="44"/>
        <end position="67"/>
    </location>
</feature>
<evidence type="ECO:0000313" key="4">
    <source>
        <dbReference type="Proteomes" id="UP000324222"/>
    </source>
</evidence>